<feature type="compositionally biased region" description="Acidic residues" evidence="1">
    <location>
        <begin position="821"/>
        <end position="831"/>
    </location>
</feature>
<feature type="compositionally biased region" description="Low complexity" evidence="1">
    <location>
        <begin position="852"/>
        <end position="861"/>
    </location>
</feature>
<dbReference type="EMBL" id="JAWDGP010005392">
    <property type="protein sequence ID" value="KAK3757300.1"/>
    <property type="molecule type" value="Genomic_DNA"/>
</dbReference>
<proteinExistence type="predicted"/>
<dbReference type="PANTHER" id="PTHR24401:SF29">
    <property type="entry name" value="SI:CH211-243P7.3-RELATED"/>
    <property type="match status" value="1"/>
</dbReference>
<feature type="domain" description="DUF6729" evidence="3">
    <location>
        <begin position="40"/>
        <end position="132"/>
    </location>
</feature>
<feature type="compositionally biased region" description="Acidic residues" evidence="1">
    <location>
        <begin position="559"/>
        <end position="579"/>
    </location>
</feature>
<keyword evidence="5" id="KW-1185">Reference proteome</keyword>
<feature type="region of interest" description="Disordered" evidence="1">
    <location>
        <begin position="559"/>
        <end position="627"/>
    </location>
</feature>
<gene>
    <name evidence="4" type="ORF">RRG08_066196</name>
</gene>
<evidence type="ECO:0000259" key="2">
    <source>
        <dbReference type="Pfam" id="PF13843"/>
    </source>
</evidence>
<evidence type="ECO:0000313" key="4">
    <source>
        <dbReference type="EMBL" id="KAK3757300.1"/>
    </source>
</evidence>
<evidence type="ECO:0000256" key="1">
    <source>
        <dbReference type="SAM" id="MobiDB-lite"/>
    </source>
</evidence>
<dbReference type="AlphaFoldDB" id="A0AAE0YUT7"/>
<organism evidence="4 5">
    <name type="scientific">Elysia crispata</name>
    <name type="common">lettuce slug</name>
    <dbReference type="NCBI Taxonomy" id="231223"/>
    <lineage>
        <taxon>Eukaryota</taxon>
        <taxon>Metazoa</taxon>
        <taxon>Spiralia</taxon>
        <taxon>Lophotrochozoa</taxon>
        <taxon>Mollusca</taxon>
        <taxon>Gastropoda</taxon>
        <taxon>Heterobranchia</taxon>
        <taxon>Euthyneura</taxon>
        <taxon>Panpulmonata</taxon>
        <taxon>Sacoglossa</taxon>
        <taxon>Placobranchoidea</taxon>
        <taxon>Plakobranchidae</taxon>
        <taxon>Elysia</taxon>
    </lineage>
</organism>
<feature type="compositionally biased region" description="Low complexity" evidence="1">
    <location>
        <begin position="1"/>
        <end position="19"/>
    </location>
</feature>
<evidence type="ECO:0000259" key="3">
    <source>
        <dbReference type="Pfam" id="PF20499"/>
    </source>
</evidence>
<dbReference type="Pfam" id="PF20499">
    <property type="entry name" value="DUF6729"/>
    <property type="match status" value="2"/>
</dbReference>
<feature type="domain" description="DUF6729" evidence="3">
    <location>
        <begin position="147"/>
        <end position="229"/>
    </location>
</feature>
<protein>
    <recommendedName>
        <fullName evidence="6">PiggyBac transposable element-derived protein domain-containing protein</fullName>
    </recommendedName>
</protein>
<feature type="compositionally biased region" description="Pro residues" evidence="1">
    <location>
        <begin position="593"/>
        <end position="607"/>
    </location>
</feature>
<feature type="domain" description="PiggyBac transposable element-derived protein" evidence="2">
    <location>
        <begin position="907"/>
        <end position="983"/>
    </location>
</feature>
<evidence type="ECO:0008006" key="6">
    <source>
        <dbReference type="Google" id="ProtNLM"/>
    </source>
</evidence>
<accession>A0AAE0YUT7</accession>
<name>A0AAE0YUT7_9GAST</name>
<dbReference type="Pfam" id="PF13843">
    <property type="entry name" value="DDE_Tnp_1_7"/>
    <property type="match status" value="1"/>
</dbReference>
<feature type="region of interest" description="Disordered" evidence="1">
    <location>
        <begin position="1"/>
        <end position="22"/>
    </location>
</feature>
<dbReference type="Proteomes" id="UP001283361">
    <property type="component" value="Unassembled WGS sequence"/>
</dbReference>
<dbReference type="PANTHER" id="PTHR24401">
    <property type="entry name" value="SI:CH211-243P7.3-RELATED"/>
    <property type="match status" value="1"/>
</dbReference>
<dbReference type="InterPro" id="IPR046616">
    <property type="entry name" value="DUF6729"/>
</dbReference>
<evidence type="ECO:0000313" key="5">
    <source>
        <dbReference type="Proteomes" id="UP001283361"/>
    </source>
</evidence>
<dbReference type="InterPro" id="IPR029526">
    <property type="entry name" value="PGBD"/>
</dbReference>
<reference evidence="4" key="1">
    <citation type="journal article" date="2023" name="G3 (Bethesda)">
        <title>A reference genome for the long-term kleptoplast-retaining sea slug Elysia crispata morphotype clarki.</title>
        <authorList>
            <person name="Eastman K.E."/>
            <person name="Pendleton A.L."/>
            <person name="Shaikh M.A."/>
            <person name="Suttiyut T."/>
            <person name="Ogas R."/>
            <person name="Tomko P."/>
            <person name="Gavelis G."/>
            <person name="Widhalm J.R."/>
            <person name="Wisecaver J.H."/>
        </authorList>
    </citation>
    <scope>NUCLEOTIDE SEQUENCE</scope>
    <source>
        <strain evidence="4">ECLA1</strain>
    </source>
</reference>
<comment type="caution">
    <text evidence="4">The sequence shown here is derived from an EMBL/GenBank/DDBJ whole genome shotgun (WGS) entry which is preliminary data.</text>
</comment>
<feature type="region of interest" description="Disordered" evidence="1">
    <location>
        <begin position="804"/>
        <end position="868"/>
    </location>
</feature>
<sequence>MINHARSPSSTGTRTGPSGFVQPLVIPDSDDSKVALRKEWLKTLPAQDHVWVANGLFTESGRLKSQLQMWWHPAQLALVYSQPPAKPNVFFHHRFFLWMPYRMLAYPFVCSQPGCDRRQLSSCGLYKTVRRVYGDGIPEMREVPQEAVQSYHLALDRRVVAELLDRSHQTVSQASELHYHDYMERVLNYHTVMEMFSAQFPAQAAVKEVPEYRRMPSARWLLSVYVADCYRRLAELKANITSTFGTVLNMDSTKRVVLMSVLTASEGRGLMEMARGLVSLYLAAGVPPPQLLYVDRDCCGKFHMWAKDLFPQWENLLVRLDIWHFMRRLASCVTTKSHPLYGTFMSRLSATIFRWDEGDVQALRQAKASQLRCRGRKVSPASVELTAKELAKHCRRETRGAAETEALLDELLTAFMGDIGCATIRRGPPEAHLGAAEGPRGMHPGSARVLPLQAGSTSLVSFHLHLNRFILGESAGSVNFQAYLLESIARWNADHHAAAVGDEMSCHNQKLQSAVVRVTISVGAKLGMAARRPAPYTGELIGMEYLLSQTGESLAPLCPEEEEEFQEEAEEDEEEEQEDAVDRDPTVVGEPESPAPLAPPPASPSPLPDVSSASPPPPLISSSPPHLVPMEQPVEVELERLEPPLLEQVQDEILAAAATGSDCRGPDREPGYDRVMALARHLVSFRRQDVLSDSQVAETIHLFHNLPDMDKARVKFPPRHRAQLSSGRFVRKKRLCCVWHRKCQEGLPRAGRHSRSVASRQQLIKMSKLRRISSQEARGLLMLSDEESISFSSEDSTDEELLDYKDDVNNPDYEDSQQVVEPEDNDSDQDENDIHQPSTSTAPPRPRGRPRGNGNRTTGRAAQPIIDPKWREVRDGRAENNFHFAPPVQPGVNAPLTLTSSALDCLFVLLNVDIITQLILDINSYAEERVKMNRPAKNWTPVALAELFRYLAVLIAMGLNKRPKFRDFWSTKKHQYNRWYRDMLIQLTVRAEAEIGPEGDAPPKKKVRPSDGSLARFQGNTHLVKYVEKDSRCVICSRPPQRKRTNFVCVGCPDQPHMHAKECFLKYHTPGAMQED</sequence>